<dbReference type="AlphaFoldDB" id="K8YA80"/>
<feature type="transmembrane region" description="Helical" evidence="1">
    <location>
        <begin position="17"/>
        <end position="35"/>
    </location>
</feature>
<dbReference type="Proteomes" id="UP000035800">
    <property type="component" value="Chromosome II"/>
</dbReference>
<reference evidence="2 3" key="1">
    <citation type="journal article" date="2012" name="Gene">
        <title>Sequence of Leptospira santarosai serovar Shermani genome and prediction of virulence-associated genes.</title>
        <authorList>
            <person name="Chou L.F."/>
            <person name="Chen Y.T."/>
            <person name="Lu C.W."/>
            <person name="Ko Y.C."/>
            <person name="Tang C.Y."/>
            <person name="Pan M.J."/>
            <person name="Tian Y.C."/>
            <person name="Chiu C.H."/>
            <person name="Hung C.C."/>
            <person name="Yang C.W."/>
        </authorList>
    </citation>
    <scope>NUCLEOTIDE SEQUENCE [LARGE SCALE GENOMIC DNA]</scope>
    <source>
        <strain evidence="2">LT 821</strain>
    </source>
</reference>
<accession>K8YA80</accession>
<evidence type="ECO:0000313" key="2">
    <source>
        <dbReference type="EMBL" id="EKT87402.1"/>
    </source>
</evidence>
<gene>
    <name evidence="2" type="ORF">LSS_07319</name>
</gene>
<dbReference type="PATRIC" id="fig|758847.3.peg.1538"/>
<organism evidence="2 3">
    <name type="scientific">Leptospira santarosai serovar Shermani str. LT 821</name>
    <dbReference type="NCBI Taxonomy" id="758847"/>
    <lineage>
        <taxon>Bacteria</taxon>
        <taxon>Pseudomonadati</taxon>
        <taxon>Spirochaetota</taxon>
        <taxon>Spirochaetia</taxon>
        <taxon>Leptospirales</taxon>
        <taxon>Leptospiraceae</taxon>
        <taxon>Leptospira</taxon>
    </lineage>
</organism>
<keyword evidence="1" id="KW-0812">Transmembrane</keyword>
<keyword evidence="1" id="KW-0472">Membrane</keyword>
<dbReference type="EMBL" id="CP006695">
    <property type="protein sequence ID" value="EKT87402.1"/>
    <property type="molecule type" value="Genomic_DNA"/>
</dbReference>
<evidence type="ECO:0000313" key="3">
    <source>
        <dbReference type="Proteomes" id="UP000035800"/>
    </source>
</evidence>
<dbReference type="STRING" id="758847.LSS_07319"/>
<evidence type="ECO:0000256" key="1">
    <source>
        <dbReference type="SAM" id="Phobius"/>
    </source>
</evidence>
<dbReference type="KEGG" id="lst:LSS_07319"/>
<keyword evidence="1" id="KW-1133">Transmembrane helix</keyword>
<protein>
    <submittedName>
        <fullName evidence="2">Membrane protein</fullName>
    </submittedName>
</protein>
<reference evidence="2 3" key="2">
    <citation type="journal article" date="2014" name="Emerg. Microbes Infect.">
        <title>Potential impact on kidney infection: a whole-genome analysis of Leptospira santarosai serovar Shermani.</title>
        <authorList>
            <person name="Chou L.F."/>
            <person name="Chen T.W."/>
            <person name="Ko Y.C."/>
            <person name="Pan M.J."/>
            <person name="Tian Y.C."/>
            <person name="Chiu C.H."/>
            <person name="Tang P."/>
            <person name="Hung C.C."/>
            <person name="Yang C.W."/>
        </authorList>
    </citation>
    <scope>NUCLEOTIDE SEQUENCE</scope>
    <source>
        <strain evidence="2 3">LT 821</strain>
    </source>
</reference>
<sequence length="493" mass="55314">MKGEKRFFWEIFVSKEVVIAAFLQFWLPIINLVYMKIIGVINIQSSLFISSLSAIGLGALLSVVQVKTPEQFQKTSPFFEEKNDPFQSGQTLIKKQEQQEKKIQIFRIQGSKKSNFSNELEKNSEIKSSGFIGIGNTWTLFPSRNNFTGNQSDLLFNNLNTDWTGARFFEDKQNKIQMMASVRPLISFSELAPSLQGRKADPIGNMDRTGVNQAKLDSFELSYTVLPGVEAILKTGNSLPYTADQKDQGYSMAGFSFKPNEYLSTKIVSGSSFGNSSLTANRLSYSPHSANVQLANIDPNVGTNPILRNQALGNTGGRVIEWQASIQPVRRLSFQTSVLNKEKERGFYNPEAARFSMFIDFSKIVLNVRYSYSADPTAKNNGLYITPESDATTLGFTMLLDPAGRYSLFFGNNFYNLLSSRNSGVNTQVDEPLRSFSASFRGKTNFQSAIFFMNFRNNLSKGVIYTDVGPLRLPAFSQYYTEYFTSLGMELSF</sequence>
<name>K8YA80_9LEPT</name>
<proteinExistence type="predicted"/>